<dbReference type="Pfam" id="PF03880">
    <property type="entry name" value="DbpA"/>
    <property type="match status" value="1"/>
</dbReference>
<dbReference type="PANTHER" id="PTHR47963:SF8">
    <property type="entry name" value="ATP-DEPENDENT RNA HELICASE DEAD"/>
    <property type="match status" value="1"/>
</dbReference>
<dbReference type="PROSITE" id="PS00039">
    <property type="entry name" value="DEAD_ATP_HELICASE"/>
    <property type="match status" value="1"/>
</dbReference>
<comment type="catalytic activity">
    <reaction evidence="8 9">
        <text>ATP + H2O = ADP + phosphate + H(+)</text>
        <dbReference type="Rhea" id="RHEA:13065"/>
        <dbReference type="ChEBI" id="CHEBI:15377"/>
        <dbReference type="ChEBI" id="CHEBI:15378"/>
        <dbReference type="ChEBI" id="CHEBI:30616"/>
        <dbReference type="ChEBI" id="CHEBI:43474"/>
        <dbReference type="ChEBI" id="CHEBI:456216"/>
        <dbReference type="EC" id="3.6.4.13"/>
    </reaction>
</comment>
<dbReference type="SUPFAM" id="SSF52540">
    <property type="entry name" value="P-loop containing nucleoside triphosphate hydrolases"/>
    <property type="match status" value="1"/>
</dbReference>
<dbReference type="InterPro" id="IPR050547">
    <property type="entry name" value="DEAD_box_RNA_helicases"/>
</dbReference>
<organism evidence="15 16">
    <name type="scientific">Agromyces agglutinans</name>
    <dbReference type="NCBI Taxonomy" id="2662258"/>
    <lineage>
        <taxon>Bacteria</taxon>
        <taxon>Bacillati</taxon>
        <taxon>Actinomycetota</taxon>
        <taxon>Actinomycetes</taxon>
        <taxon>Micrococcales</taxon>
        <taxon>Microbacteriaceae</taxon>
        <taxon>Agromyces</taxon>
    </lineage>
</organism>
<accession>A0A6I2F5J7</accession>
<feature type="compositionally biased region" description="Basic and acidic residues" evidence="11">
    <location>
        <begin position="576"/>
        <end position="593"/>
    </location>
</feature>
<dbReference type="InterPro" id="IPR014014">
    <property type="entry name" value="RNA_helicase_DEAD_Q_motif"/>
</dbReference>
<evidence type="ECO:0000256" key="11">
    <source>
        <dbReference type="SAM" id="MobiDB-lite"/>
    </source>
</evidence>
<evidence type="ECO:0000256" key="4">
    <source>
        <dbReference type="ARBA" id="ARBA00022806"/>
    </source>
</evidence>
<evidence type="ECO:0000313" key="15">
    <source>
        <dbReference type="EMBL" id="MRG59551.1"/>
    </source>
</evidence>
<dbReference type="GO" id="GO:0005829">
    <property type="term" value="C:cytosol"/>
    <property type="evidence" value="ECO:0007669"/>
    <property type="project" value="TreeGrafter"/>
</dbReference>
<feature type="region of interest" description="Disordered" evidence="11">
    <location>
        <begin position="576"/>
        <end position="600"/>
    </location>
</feature>
<dbReference type="GO" id="GO:0070417">
    <property type="term" value="P:cellular response to cold"/>
    <property type="evidence" value="ECO:0007669"/>
    <property type="project" value="InterPro"/>
</dbReference>
<dbReference type="AlphaFoldDB" id="A0A6I2F5J7"/>
<keyword evidence="5 9" id="KW-0067">ATP-binding</keyword>
<evidence type="ECO:0000256" key="10">
    <source>
        <dbReference type="PROSITE-ProRule" id="PRU00552"/>
    </source>
</evidence>
<dbReference type="GO" id="GO:0005524">
    <property type="term" value="F:ATP binding"/>
    <property type="evidence" value="ECO:0007669"/>
    <property type="project" value="UniProtKB-UniRule"/>
</dbReference>
<dbReference type="PANTHER" id="PTHR47963">
    <property type="entry name" value="DEAD-BOX ATP-DEPENDENT RNA HELICASE 47, MITOCHONDRIAL"/>
    <property type="match status" value="1"/>
</dbReference>
<gene>
    <name evidence="9" type="primary">deaD</name>
    <name evidence="9" type="synonym">csdA</name>
    <name evidence="15" type="ORF">GE115_06645</name>
</gene>
<dbReference type="GO" id="GO:0003724">
    <property type="term" value="F:RNA helicase activity"/>
    <property type="evidence" value="ECO:0007669"/>
    <property type="project" value="UniProtKB-UniRule"/>
</dbReference>
<feature type="domain" description="DEAD-box RNA helicase Q" evidence="14">
    <location>
        <begin position="18"/>
        <end position="46"/>
    </location>
</feature>
<keyword evidence="3 9" id="KW-0378">Hydrolase</keyword>
<dbReference type="EMBL" id="WJIF01000003">
    <property type="protein sequence ID" value="MRG59551.1"/>
    <property type="molecule type" value="Genomic_DNA"/>
</dbReference>
<dbReference type="CDD" id="cd12499">
    <property type="entry name" value="RRM_EcCsdA_like"/>
    <property type="match status" value="1"/>
</dbReference>
<dbReference type="SMART" id="SM00490">
    <property type="entry name" value="HELICc"/>
    <property type="match status" value="1"/>
</dbReference>
<dbReference type="GO" id="GO:0006401">
    <property type="term" value="P:RNA catabolic process"/>
    <property type="evidence" value="ECO:0007669"/>
    <property type="project" value="UniProtKB-UniRule"/>
</dbReference>
<dbReference type="SMART" id="SM00487">
    <property type="entry name" value="DEXDc"/>
    <property type="match status" value="1"/>
</dbReference>
<dbReference type="PROSITE" id="PS51192">
    <property type="entry name" value="HELICASE_ATP_BIND_1"/>
    <property type="match status" value="1"/>
</dbReference>
<evidence type="ECO:0000256" key="9">
    <source>
        <dbReference type="HAMAP-Rule" id="MF_00964"/>
    </source>
</evidence>
<dbReference type="Pfam" id="PF00270">
    <property type="entry name" value="DEAD"/>
    <property type="match status" value="1"/>
</dbReference>
<evidence type="ECO:0000256" key="7">
    <source>
        <dbReference type="ARBA" id="ARBA00023016"/>
    </source>
</evidence>
<feature type="short sequence motif" description="Q motif" evidence="10">
    <location>
        <begin position="18"/>
        <end position="46"/>
    </location>
</feature>
<dbReference type="InterPro" id="IPR005580">
    <property type="entry name" value="DbpA/CsdA_RNA-bd_dom"/>
</dbReference>
<dbReference type="InterPro" id="IPR011545">
    <property type="entry name" value="DEAD/DEAH_box_helicase_dom"/>
</dbReference>
<evidence type="ECO:0000259" key="13">
    <source>
        <dbReference type="PROSITE" id="PS51194"/>
    </source>
</evidence>
<dbReference type="InterPro" id="IPR000629">
    <property type="entry name" value="RNA-helicase_DEAD-box_CS"/>
</dbReference>
<dbReference type="PROSITE" id="PS51195">
    <property type="entry name" value="Q_MOTIF"/>
    <property type="match status" value="1"/>
</dbReference>
<reference evidence="15 16" key="1">
    <citation type="submission" date="2019-10" db="EMBL/GenBank/DDBJ databases">
        <authorList>
            <person name="Nie G."/>
            <person name="Ming H."/>
            <person name="Yi B."/>
        </authorList>
    </citation>
    <scope>NUCLEOTIDE SEQUENCE [LARGE SCALE GENOMIC DNA]</scope>
    <source>
        <strain evidence="15 16">CFH 90414</strain>
    </source>
</reference>
<sequence>MTSGDTPVEVSAPEEPTTTFSDLGLDGPVLKALDDVGYETPSAIQAATIPTLLGGRDVVGLAQTGTGKTAAFALPILARLDISQKTPQALVLAPTRELALQVCEAFEKYAARMRDVHILPVYGGQGYGVQLSALRRGVHIVVGTPGRIMDHLDKGTLDLSELKYLVLDEADEMLKMGFAEDVETILADTPDDKQVALFSATMPAAIRRISKQYLNDPEEITVKTKTQTSANITQRYLIVSYQQKVDALTRILEVENFEGMIIFVRTKNVTEELAEKLRARGYSAAAINGDIPQAQRERTVNQLKSGKLDILVATDVAARGLDVERISHVVNFDIPTDSEPYVHRIGRTGRAGRTGDAISFVTPRERSLLARIEKATRQPMVQMQLPSVDEVNVTRLARFDDRITAALGEADRVEGFRDIIAHYVRHHDVPEVDVAAALAVVAQGDRPLLLEPEPERPARERSDRGDRDGRDRGDRGGDRDRGPRRDRDDRGRDRDDDRSHRRSDSRLATYRIAVGRRHRVEPRQIVGALANEGGLRRDDFGAIQIRQDFSLVELPADLPRETLERLDATRISGRLIELRPDRGGPSRDASDGRKPRKPRH</sequence>
<dbReference type="InterPro" id="IPR001650">
    <property type="entry name" value="Helicase_C-like"/>
</dbReference>
<dbReference type="InterPro" id="IPR028618">
    <property type="entry name" value="DEAD_helicase_DeaD"/>
</dbReference>
<dbReference type="RefSeq" id="WP_312854968.1">
    <property type="nucleotide sequence ID" value="NZ_WJIF01000003.1"/>
</dbReference>
<dbReference type="Proteomes" id="UP000431080">
    <property type="component" value="Unassembled WGS sequence"/>
</dbReference>
<name>A0A6I2F5J7_9MICO</name>
<feature type="region of interest" description="Disordered" evidence="11">
    <location>
        <begin position="1"/>
        <end position="21"/>
    </location>
</feature>
<comment type="caution">
    <text evidence="15">The sequence shown here is derived from an EMBL/GenBank/DDBJ whole genome shotgun (WGS) entry which is preliminary data.</text>
</comment>
<evidence type="ECO:0000256" key="3">
    <source>
        <dbReference type="ARBA" id="ARBA00022801"/>
    </source>
</evidence>
<comment type="similarity">
    <text evidence="9">Belongs to the DEAD box helicase family. DeaD/CsdA subfamily.</text>
</comment>
<evidence type="ECO:0000256" key="5">
    <source>
        <dbReference type="ARBA" id="ARBA00022840"/>
    </source>
</evidence>
<dbReference type="HAMAP" id="MF_00964">
    <property type="entry name" value="DEAD_helicase_DeaD"/>
    <property type="match status" value="1"/>
</dbReference>
<feature type="domain" description="Helicase ATP-binding" evidence="12">
    <location>
        <begin position="49"/>
        <end position="220"/>
    </location>
</feature>
<dbReference type="EC" id="3.6.4.13" evidence="9"/>
<evidence type="ECO:0000256" key="2">
    <source>
        <dbReference type="ARBA" id="ARBA00022741"/>
    </source>
</evidence>
<dbReference type="GO" id="GO:0005840">
    <property type="term" value="C:ribosome"/>
    <property type="evidence" value="ECO:0007669"/>
    <property type="project" value="TreeGrafter"/>
</dbReference>
<dbReference type="InterPro" id="IPR057325">
    <property type="entry name" value="DeaD_dimer"/>
</dbReference>
<dbReference type="FunFam" id="3.40.50.300:FF:000108">
    <property type="entry name" value="ATP-dependent RNA helicase RhlE"/>
    <property type="match status" value="1"/>
</dbReference>
<feature type="domain" description="Helicase C-terminal" evidence="13">
    <location>
        <begin position="231"/>
        <end position="392"/>
    </location>
</feature>
<dbReference type="InterPro" id="IPR044742">
    <property type="entry name" value="DEAD/DEAH_RhlB"/>
</dbReference>
<feature type="compositionally biased region" description="Basic and acidic residues" evidence="11">
    <location>
        <begin position="453"/>
        <end position="503"/>
    </location>
</feature>
<dbReference type="InterPro" id="IPR027417">
    <property type="entry name" value="P-loop_NTPase"/>
</dbReference>
<feature type="region of interest" description="Disordered" evidence="11">
    <location>
        <begin position="448"/>
        <end position="503"/>
    </location>
</feature>
<dbReference type="Gene3D" id="3.30.70.330">
    <property type="match status" value="1"/>
</dbReference>
<keyword evidence="6 9" id="KW-0694">RNA-binding</keyword>
<evidence type="ECO:0000256" key="1">
    <source>
        <dbReference type="ARBA" id="ARBA00022490"/>
    </source>
</evidence>
<protein>
    <recommendedName>
        <fullName evidence="9">ATP-dependent RNA helicase DeaD</fullName>
        <ecNumber evidence="9">3.6.4.13</ecNumber>
    </recommendedName>
    <alternativeName>
        <fullName evidence="9">Cold-shock DEAD box protein A</fullName>
    </alternativeName>
</protein>
<dbReference type="GO" id="GO:0033592">
    <property type="term" value="F:RNA strand annealing activity"/>
    <property type="evidence" value="ECO:0007669"/>
    <property type="project" value="TreeGrafter"/>
</dbReference>
<dbReference type="PROSITE" id="PS51194">
    <property type="entry name" value="HELICASE_CTER"/>
    <property type="match status" value="1"/>
</dbReference>
<dbReference type="InterPro" id="IPR034415">
    <property type="entry name" value="CsdA_RRM"/>
</dbReference>
<comment type="subcellular location">
    <subcellularLocation>
        <location evidence="9">Cytoplasm</location>
    </subcellularLocation>
</comment>
<evidence type="ECO:0000256" key="8">
    <source>
        <dbReference type="ARBA" id="ARBA00047984"/>
    </source>
</evidence>
<dbReference type="CDD" id="cd00268">
    <property type="entry name" value="DEADc"/>
    <property type="match status" value="1"/>
</dbReference>
<evidence type="ECO:0000259" key="14">
    <source>
        <dbReference type="PROSITE" id="PS51195"/>
    </source>
</evidence>
<dbReference type="Pfam" id="PF25399">
    <property type="entry name" value="DeaD_dimer"/>
    <property type="match status" value="1"/>
</dbReference>
<keyword evidence="7 9" id="KW-0346">Stress response</keyword>
<proteinExistence type="inferred from homology"/>
<keyword evidence="4 9" id="KW-0347">Helicase</keyword>
<dbReference type="GO" id="GO:0016787">
    <property type="term" value="F:hydrolase activity"/>
    <property type="evidence" value="ECO:0007669"/>
    <property type="project" value="UniProtKB-KW"/>
</dbReference>
<dbReference type="GO" id="GO:0000027">
    <property type="term" value="P:ribosomal large subunit assembly"/>
    <property type="evidence" value="ECO:0007669"/>
    <property type="project" value="UniProtKB-UniRule"/>
</dbReference>
<dbReference type="InterPro" id="IPR014001">
    <property type="entry name" value="Helicase_ATP-bd"/>
</dbReference>
<keyword evidence="1 9" id="KW-0963">Cytoplasm</keyword>
<dbReference type="InterPro" id="IPR012677">
    <property type="entry name" value="Nucleotide-bd_a/b_plait_sf"/>
</dbReference>
<dbReference type="Gene3D" id="3.40.50.300">
    <property type="entry name" value="P-loop containing nucleotide triphosphate hydrolases"/>
    <property type="match status" value="2"/>
</dbReference>
<evidence type="ECO:0000313" key="16">
    <source>
        <dbReference type="Proteomes" id="UP000431080"/>
    </source>
</evidence>
<evidence type="ECO:0000256" key="6">
    <source>
        <dbReference type="ARBA" id="ARBA00022884"/>
    </source>
</evidence>
<evidence type="ECO:0000259" key="12">
    <source>
        <dbReference type="PROSITE" id="PS51192"/>
    </source>
</evidence>
<comment type="function">
    <text evidence="9">DEAD-box RNA helicase involved in various cellular processes at low temperature, including ribosome biogenesis, mRNA degradation and translation initiation.</text>
</comment>
<keyword evidence="16" id="KW-1185">Reference proteome</keyword>
<dbReference type="CDD" id="cd18787">
    <property type="entry name" value="SF2_C_DEAD"/>
    <property type="match status" value="1"/>
</dbReference>
<dbReference type="Pfam" id="PF00271">
    <property type="entry name" value="Helicase_C"/>
    <property type="match status" value="1"/>
</dbReference>
<keyword evidence="2 9" id="KW-0547">Nucleotide-binding</keyword>